<keyword evidence="3" id="KW-0808">Transferase</keyword>
<accession>A0AAE1DQD1</accession>
<dbReference type="Proteomes" id="UP001283361">
    <property type="component" value="Unassembled WGS sequence"/>
</dbReference>
<dbReference type="Gene3D" id="3.40.50.150">
    <property type="entry name" value="Vaccinia Virus protein VP39"/>
    <property type="match status" value="1"/>
</dbReference>
<evidence type="ECO:0000313" key="6">
    <source>
        <dbReference type="Proteomes" id="UP001283361"/>
    </source>
</evidence>
<gene>
    <name evidence="5" type="ORF">RRG08_013127</name>
</gene>
<dbReference type="PANTHER" id="PTHR11006">
    <property type="entry name" value="PROTEIN ARGININE N-METHYLTRANSFERASE"/>
    <property type="match status" value="1"/>
</dbReference>
<dbReference type="GO" id="GO:0005634">
    <property type="term" value="C:nucleus"/>
    <property type="evidence" value="ECO:0007669"/>
    <property type="project" value="TreeGrafter"/>
</dbReference>
<reference evidence="5" key="1">
    <citation type="journal article" date="2023" name="G3 (Bethesda)">
        <title>A reference genome for the long-term kleptoplast-retaining sea slug Elysia crispata morphotype clarki.</title>
        <authorList>
            <person name="Eastman K.E."/>
            <person name="Pendleton A.L."/>
            <person name="Shaikh M.A."/>
            <person name="Suttiyut T."/>
            <person name="Ogas R."/>
            <person name="Tomko P."/>
            <person name="Gavelis G."/>
            <person name="Widhalm J.R."/>
            <person name="Wisecaver J.H."/>
        </authorList>
    </citation>
    <scope>NUCLEOTIDE SEQUENCE</scope>
    <source>
        <strain evidence="5">ECLA1</strain>
    </source>
</reference>
<feature type="region of interest" description="Disordered" evidence="4">
    <location>
        <begin position="682"/>
        <end position="721"/>
    </location>
</feature>
<dbReference type="AlphaFoldDB" id="A0AAE1DQD1"/>
<feature type="repeat" description="TPR" evidence="2">
    <location>
        <begin position="172"/>
        <end position="205"/>
    </location>
</feature>
<evidence type="ECO:0000256" key="2">
    <source>
        <dbReference type="PROSITE-ProRule" id="PRU00339"/>
    </source>
</evidence>
<dbReference type="GO" id="GO:0032259">
    <property type="term" value="P:methylation"/>
    <property type="evidence" value="ECO:0007669"/>
    <property type="project" value="UniProtKB-KW"/>
</dbReference>
<dbReference type="SUPFAM" id="SSF53335">
    <property type="entry name" value="S-adenosyl-L-methionine-dependent methyltransferases"/>
    <property type="match status" value="1"/>
</dbReference>
<proteinExistence type="predicted"/>
<dbReference type="GO" id="GO:0016274">
    <property type="term" value="F:protein-arginine N-methyltransferase activity"/>
    <property type="evidence" value="ECO:0007669"/>
    <property type="project" value="InterPro"/>
</dbReference>
<dbReference type="PROSITE" id="PS51678">
    <property type="entry name" value="SAM_MT_PRMT"/>
    <property type="match status" value="1"/>
</dbReference>
<keyword evidence="6" id="KW-1185">Reference proteome</keyword>
<dbReference type="GO" id="GO:0042054">
    <property type="term" value="F:histone methyltransferase activity"/>
    <property type="evidence" value="ECO:0007669"/>
    <property type="project" value="TreeGrafter"/>
</dbReference>
<dbReference type="InterPro" id="IPR019734">
    <property type="entry name" value="TPR_rpt"/>
</dbReference>
<dbReference type="PROSITE" id="PS50005">
    <property type="entry name" value="TPR"/>
    <property type="match status" value="1"/>
</dbReference>
<feature type="region of interest" description="Disordered" evidence="4">
    <location>
        <begin position="927"/>
        <end position="956"/>
    </location>
</feature>
<feature type="region of interest" description="Disordered" evidence="4">
    <location>
        <begin position="1"/>
        <end position="21"/>
    </location>
</feature>
<evidence type="ECO:0000256" key="3">
    <source>
        <dbReference type="PROSITE-ProRule" id="PRU01015"/>
    </source>
</evidence>
<dbReference type="PANTHER" id="PTHR11006:SF60">
    <property type="entry name" value="PROTEIN ARGININE N-METHYLTRANSFERASE 9"/>
    <property type="match status" value="1"/>
</dbReference>
<keyword evidence="2" id="KW-0802">TPR repeat</keyword>
<feature type="region of interest" description="Disordered" evidence="4">
    <location>
        <begin position="1085"/>
        <end position="1111"/>
    </location>
</feature>
<dbReference type="InterPro" id="IPR025799">
    <property type="entry name" value="Arg_MeTrfase"/>
</dbReference>
<evidence type="ECO:0000313" key="5">
    <source>
        <dbReference type="EMBL" id="KAK3778862.1"/>
    </source>
</evidence>
<keyword evidence="3" id="KW-0489">Methyltransferase</keyword>
<dbReference type="InterPro" id="IPR029063">
    <property type="entry name" value="SAM-dependent_MTases_sf"/>
</dbReference>
<dbReference type="Gene3D" id="2.70.160.11">
    <property type="entry name" value="Hnrnp arginine n-methyltransferase1"/>
    <property type="match status" value="1"/>
</dbReference>
<keyword evidence="1 3" id="KW-0949">S-adenosyl-L-methionine</keyword>
<evidence type="ECO:0000256" key="4">
    <source>
        <dbReference type="SAM" id="MobiDB-lite"/>
    </source>
</evidence>
<comment type="caution">
    <text evidence="5">The sequence shown here is derived from an EMBL/GenBank/DDBJ whole genome shotgun (WGS) entry which is preliminary data.</text>
</comment>
<organism evidence="5 6">
    <name type="scientific">Elysia crispata</name>
    <name type="common">lettuce slug</name>
    <dbReference type="NCBI Taxonomy" id="231223"/>
    <lineage>
        <taxon>Eukaryota</taxon>
        <taxon>Metazoa</taxon>
        <taxon>Spiralia</taxon>
        <taxon>Lophotrochozoa</taxon>
        <taxon>Mollusca</taxon>
        <taxon>Gastropoda</taxon>
        <taxon>Heterobranchia</taxon>
        <taxon>Euthyneura</taxon>
        <taxon>Panpulmonata</taxon>
        <taxon>Sacoglossa</taxon>
        <taxon>Placobranchoidea</taxon>
        <taxon>Plakobranchidae</taxon>
        <taxon>Elysia</taxon>
    </lineage>
</organism>
<name>A0AAE1DQD1_9GAST</name>
<dbReference type="CDD" id="cd02440">
    <property type="entry name" value="AdoMet_MTases"/>
    <property type="match status" value="1"/>
</dbReference>
<feature type="compositionally biased region" description="Basic and acidic residues" evidence="4">
    <location>
        <begin position="685"/>
        <end position="704"/>
    </location>
</feature>
<sequence>MAAFETESNSSSEEDSGDEADYGKSVQMLGSNLSSWGYILQSIRNCQKSGQVVDFVTIFSAAQQAFICEDFSNAIKLFAAAFNGNKTKDLSSPANENRSESRHLSLSSFKVYLLEMQNLIGTSISHCITLATHQDLQKVRNGATETEESDTDLKQAIDSILSGYAKFGLEDTMLLSQASAFFLSNKDYDLALDLSDRAIALDPSSVYAQEVHENICCHLVERWHFIMLNDKFRNGAYEKAIIKGIDQYPGSVTVCDVGCGTGLLSLIACNQLKCKFVYAIEKMKIMVDIARRVFVENLREENACKMKLINKISSKMSVPHDLPNHADILVTETFDAGLFGEGILPTLCHAWSKLLNQDEGIMHSLVVPSSAKLFVIAIESESILSESRVTSETDLYSLNHSNVCICSTVGMCASDPYTTHDLKQLPGGYRALSEPCLFMEVDFNNPLKLSELDTGILRHFSMDVTRAGRLDALAMWFSLNLLDTEEISTHTDCHSCWEQAVFPVNPLKLKQRESSLNVASGDILRVSQLVRGAQHSLSVTAIDRTSCEGQELLSDRVPDDSENELFLASTLEWCKRQIYCLNSSEIASLNDTQLSHALCSHLHELLPLKTSCIQADFIHLNSGFSPLCLQALRMGYTRVWAIVNSSVQQVLIWKLAQENGIDISQLSLTQDAAESCHDILAGRTDSGDDHREPESICRSYKKENDDEDDDDNDGDRCNAVGASDCKDEKKKSSTDHQELETQSEMCVVVLDVVDWQGRLLEDLIEKISSIRSCLSTYSEVCVVPHHIDVYGVLVESEELLTRSRVLSDEQTLGYKIASFVNKFSTRNHQGIVLQNLPHTKLCKPFRMFNLDLKKLLLGFKQPPGKRDCETETKGMQNSFNTHNEYQSQNTSSGLSIGNKTFSPASAISSNHTINECCKYKQEIGVSNHQSESKTSTTKAATPHSYRDTDNPQEGKSSIFNECQYADKHDRENRGGGDYACSDFDQSANITVTITAPGTVTALVYWFNFHLRDNKSNTTSSIMTQIPTNTTDAFFSVSNKIDANFSSPSNLPGHQHIGKTDFSGSPCHLNSRTAAHVTAASALTTHPDLTPATPISPPSDQKPPSSDATGSTIESCTLTAIDSLTYPTVPLELTKERVASSFSQQANSLFPEKNTSHNHYHMPNFASTSIVESSSSDSASSQTTISTLDPTHHWQQAAVMTDPSKERKSVLEGNQLDLHCVLGSSALSFWIKN</sequence>
<feature type="compositionally biased region" description="Low complexity" evidence="4">
    <location>
        <begin position="932"/>
        <end position="941"/>
    </location>
</feature>
<feature type="compositionally biased region" description="Low complexity" evidence="4">
    <location>
        <begin position="1170"/>
        <end position="1186"/>
    </location>
</feature>
<evidence type="ECO:0000256" key="1">
    <source>
        <dbReference type="ARBA" id="ARBA00022691"/>
    </source>
</evidence>
<feature type="region of interest" description="Disordered" evidence="4">
    <location>
        <begin position="1170"/>
        <end position="1190"/>
    </location>
</feature>
<feature type="compositionally biased region" description="Low complexity" evidence="4">
    <location>
        <begin position="1"/>
        <end position="11"/>
    </location>
</feature>
<dbReference type="EMBL" id="JAWDGP010002895">
    <property type="protein sequence ID" value="KAK3778862.1"/>
    <property type="molecule type" value="Genomic_DNA"/>
</dbReference>
<protein>
    <submittedName>
        <fullName evidence="5">Uncharacterized protein</fullName>
    </submittedName>
</protein>